<dbReference type="AlphaFoldDB" id="A0A0C9ZQS7"/>
<protein>
    <submittedName>
        <fullName evidence="2">Uncharacterized protein</fullName>
    </submittedName>
</protein>
<dbReference type="HOGENOM" id="CLU_1571677_0_0_1"/>
<evidence type="ECO:0000256" key="1">
    <source>
        <dbReference type="SAM" id="MobiDB-lite"/>
    </source>
</evidence>
<reference evidence="2 3" key="1">
    <citation type="submission" date="2014-04" db="EMBL/GenBank/DDBJ databases">
        <authorList>
            <consortium name="DOE Joint Genome Institute"/>
            <person name="Kuo A."/>
            <person name="Ruytinx J."/>
            <person name="Rineau F."/>
            <person name="Colpaert J."/>
            <person name="Kohler A."/>
            <person name="Nagy L.G."/>
            <person name="Floudas D."/>
            <person name="Copeland A."/>
            <person name="Barry K.W."/>
            <person name="Cichocki N."/>
            <person name="Veneault-Fourrey C."/>
            <person name="LaButti K."/>
            <person name="Lindquist E.A."/>
            <person name="Lipzen A."/>
            <person name="Lundell T."/>
            <person name="Morin E."/>
            <person name="Murat C."/>
            <person name="Sun H."/>
            <person name="Tunlid A."/>
            <person name="Henrissat B."/>
            <person name="Grigoriev I.V."/>
            <person name="Hibbett D.S."/>
            <person name="Martin F."/>
            <person name="Nordberg H.P."/>
            <person name="Cantor M.N."/>
            <person name="Hua S.X."/>
        </authorList>
    </citation>
    <scope>NUCLEOTIDE SEQUENCE [LARGE SCALE GENOMIC DNA]</scope>
    <source>
        <strain evidence="2 3">UH-Slu-Lm8-n1</strain>
    </source>
</reference>
<sequence>MGRPPRCFTHALHDTSSPRRLHAFDTFTLPHVHQLHPHALHVDSASIVQPSTFHATSFTCCPRRTHLVRPSLVSLNFRNPRHISNRPRSHSPEQPHLVTPSRPLNILDQNHIDVSATSSALIRASDAELPISFQRTLHPPRPSHNTVTTWHPALARADKHQRGSNPTRGE</sequence>
<reference evidence="3" key="2">
    <citation type="submission" date="2015-01" db="EMBL/GenBank/DDBJ databases">
        <title>Evolutionary Origins and Diversification of the Mycorrhizal Mutualists.</title>
        <authorList>
            <consortium name="DOE Joint Genome Institute"/>
            <consortium name="Mycorrhizal Genomics Consortium"/>
            <person name="Kohler A."/>
            <person name="Kuo A."/>
            <person name="Nagy L.G."/>
            <person name="Floudas D."/>
            <person name="Copeland A."/>
            <person name="Barry K.W."/>
            <person name="Cichocki N."/>
            <person name="Veneault-Fourrey C."/>
            <person name="LaButti K."/>
            <person name="Lindquist E.A."/>
            <person name="Lipzen A."/>
            <person name="Lundell T."/>
            <person name="Morin E."/>
            <person name="Murat C."/>
            <person name="Riley R."/>
            <person name="Ohm R."/>
            <person name="Sun H."/>
            <person name="Tunlid A."/>
            <person name="Henrissat B."/>
            <person name="Grigoriev I.V."/>
            <person name="Hibbett D.S."/>
            <person name="Martin F."/>
        </authorList>
    </citation>
    <scope>NUCLEOTIDE SEQUENCE [LARGE SCALE GENOMIC DNA]</scope>
    <source>
        <strain evidence="3">UH-Slu-Lm8-n1</strain>
    </source>
</reference>
<gene>
    <name evidence="2" type="ORF">CY34DRAFT_19674</name>
</gene>
<accession>A0A0C9ZQS7</accession>
<dbReference type="Proteomes" id="UP000054485">
    <property type="component" value="Unassembled WGS sequence"/>
</dbReference>
<dbReference type="InParanoid" id="A0A0C9ZQS7"/>
<name>A0A0C9ZQS7_9AGAM</name>
<keyword evidence="3" id="KW-1185">Reference proteome</keyword>
<dbReference type="EMBL" id="KN836750">
    <property type="protein sequence ID" value="KIK31681.1"/>
    <property type="molecule type" value="Genomic_DNA"/>
</dbReference>
<proteinExistence type="predicted"/>
<organism evidence="2 3">
    <name type="scientific">Suillus luteus UH-Slu-Lm8-n1</name>
    <dbReference type="NCBI Taxonomy" id="930992"/>
    <lineage>
        <taxon>Eukaryota</taxon>
        <taxon>Fungi</taxon>
        <taxon>Dikarya</taxon>
        <taxon>Basidiomycota</taxon>
        <taxon>Agaricomycotina</taxon>
        <taxon>Agaricomycetes</taxon>
        <taxon>Agaricomycetidae</taxon>
        <taxon>Boletales</taxon>
        <taxon>Suillineae</taxon>
        <taxon>Suillaceae</taxon>
        <taxon>Suillus</taxon>
    </lineage>
</organism>
<evidence type="ECO:0000313" key="3">
    <source>
        <dbReference type="Proteomes" id="UP000054485"/>
    </source>
</evidence>
<feature type="region of interest" description="Disordered" evidence="1">
    <location>
        <begin position="135"/>
        <end position="170"/>
    </location>
</feature>
<evidence type="ECO:0000313" key="2">
    <source>
        <dbReference type="EMBL" id="KIK31681.1"/>
    </source>
</evidence>